<keyword evidence="2" id="KW-1185">Reference proteome</keyword>
<name>A0A6C2U0E4_PONDE</name>
<protein>
    <submittedName>
        <fullName evidence="1">Uncharacterized protein</fullName>
    </submittedName>
</protein>
<evidence type="ECO:0000313" key="2">
    <source>
        <dbReference type="Proteomes" id="UP000366872"/>
    </source>
</evidence>
<dbReference type="Proteomes" id="UP000366872">
    <property type="component" value="Unassembled WGS sequence"/>
</dbReference>
<dbReference type="EMBL" id="CAAHFG010000001">
    <property type="protein sequence ID" value="VGO13289.1"/>
    <property type="molecule type" value="Genomic_DNA"/>
</dbReference>
<organism evidence="1 2">
    <name type="scientific">Pontiella desulfatans</name>
    <dbReference type="NCBI Taxonomy" id="2750659"/>
    <lineage>
        <taxon>Bacteria</taxon>
        <taxon>Pseudomonadati</taxon>
        <taxon>Kiritimatiellota</taxon>
        <taxon>Kiritimatiellia</taxon>
        <taxon>Kiritimatiellales</taxon>
        <taxon>Pontiellaceae</taxon>
        <taxon>Pontiella</taxon>
    </lineage>
</organism>
<reference evidence="1 2" key="1">
    <citation type="submission" date="2019-04" db="EMBL/GenBank/DDBJ databases">
        <authorList>
            <person name="Van Vliet M D."/>
        </authorList>
    </citation>
    <scope>NUCLEOTIDE SEQUENCE [LARGE SCALE GENOMIC DNA]</scope>
    <source>
        <strain evidence="1 2">F1</strain>
    </source>
</reference>
<dbReference type="AlphaFoldDB" id="A0A6C2U0E4"/>
<gene>
    <name evidence="1" type="ORF">PDESU_01845</name>
</gene>
<accession>A0A6C2U0E4</accession>
<proteinExistence type="predicted"/>
<sequence>MDNFIEIPCRGIHIVRTTGGHPSAGCEIRGGFHHIIKAGVVVPCAVQIGERPATVLKRRNIADNGCSSTSLV</sequence>
<evidence type="ECO:0000313" key="1">
    <source>
        <dbReference type="EMBL" id="VGO13289.1"/>
    </source>
</evidence>